<sequence>MIEFCPDCGNLLRKKPCPCGYSEPETTLKGMSLGHIWDPPSANLIYCRITATPYDKLKLMLNKGIKPEKLKEIKKGLKNHLYSCLNCV</sequence>
<dbReference type="EMBL" id="BART01037081">
    <property type="protein sequence ID" value="GAH05563.1"/>
    <property type="molecule type" value="Genomic_DNA"/>
</dbReference>
<comment type="caution">
    <text evidence="1">The sequence shown here is derived from an EMBL/GenBank/DDBJ whole genome shotgun (WGS) entry which is preliminary data.</text>
</comment>
<name>X1EA72_9ZZZZ</name>
<gene>
    <name evidence="1" type="ORF">S01H4_62222</name>
</gene>
<proteinExistence type="predicted"/>
<protein>
    <submittedName>
        <fullName evidence="1">Uncharacterized protein</fullName>
    </submittedName>
</protein>
<evidence type="ECO:0000313" key="1">
    <source>
        <dbReference type="EMBL" id="GAH05563.1"/>
    </source>
</evidence>
<accession>X1EA72</accession>
<reference evidence="1" key="1">
    <citation type="journal article" date="2014" name="Front. Microbiol.">
        <title>High frequency of phylogenetically diverse reductive dehalogenase-homologous genes in deep subseafloor sedimentary metagenomes.</title>
        <authorList>
            <person name="Kawai M."/>
            <person name="Futagami T."/>
            <person name="Toyoda A."/>
            <person name="Takaki Y."/>
            <person name="Nishi S."/>
            <person name="Hori S."/>
            <person name="Arai W."/>
            <person name="Tsubouchi T."/>
            <person name="Morono Y."/>
            <person name="Uchiyama I."/>
            <person name="Ito T."/>
            <person name="Fujiyama A."/>
            <person name="Inagaki F."/>
            <person name="Takami H."/>
        </authorList>
    </citation>
    <scope>NUCLEOTIDE SEQUENCE</scope>
    <source>
        <strain evidence="1">Expedition CK06-06</strain>
    </source>
</reference>
<feature type="non-terminal residue" evidence="1">
    <location>
        <position position="88"/>
    </location>
</feature>
<dbReference type="AlphaFoldDB" id="X1EA72"/>
<organism evidence="1">
    <name type="scientific">marine sediment metagenome</name>
    <dbReference type="NCBI Taxonomy" id="412755"/>
    <lineage>
        <taxon>unclassified sequences</taxon>
        <taxon>metagenomes</taxon>
        <taxon>ecological metagenomes</taxon>
    </lineage>
</organism>